<sequence>MNVEKEAGSGQSERQVQQTKTDLNIYKLLDQMGIHPDKWLQFQREKEGL</sequence>
<gene>
    <name evidence="1" type="ORF">SAMN05661091_0897</name>
</gene>
<proteinExistence type="predicted"/>
<name>A0A1X7GPM7_9BACL</name>
<evidence type="ECO:0000313" key="1">
    <source>
        <dbReference type="EMBL" id="SMF72703.1"/>
    </source>
</evidence>
<keyword evidence="2" id="KW-1185">Reference proteome</keyword>
<evidence type="ECO:0000313" key="2">
    <source>
        <dbReference type="Proteomes" id="UP000192940"/>
    </source>
</evidence>
<protein>
    <submittedName>
        <fullName evidence="1">Uncharacterized protein</fullName>
    </submittedName>
</protein>
<organism evidence="1 2">
    <name type="scientific">Paenibacillus uliginis N3/975</name>
    <dbReference type="NCBI Taxonomy" id="1313296"/>
    <lineage>
        <taxon>Bacteria</taxon>
        <taxon>Bacillati</taxon>
        <taxon>Bacillota</taxon>
        <taxon>Bacilli</taxon>
        <taxon>Bacillales</taxon>
        <taxon>Paenibacillaceae</taxon>
        <taxon>Paenibacillus</taxon>
    </lineage>
</organism>
<dbReference type="EMBL" id="LT840184">
    <property type="protein sequence ID" value="SMF72703.1"/>
    <property type="molecule type" value="Genomic_DNA"/>
</dbReference>
<dbReference type="RefSeq" id="WP_208917942.1">
    <property type="nucleotide sequence ID" value="NZ_LT840184.1"/>
</dbReference>
<dbReference type="Proteomes" id="UP000192940">
    <property type="component" value="Chromosome I"/>
</dbReference>
<accession>A0A1X7GPM7</accession>
<dbReference type="AlphaFoldDB" id="A0A1X7GPM7"/>
<reference evidence="1 2" key="1">
    <citation type="submission" date="2017-04" db="EMBL/GenBank/DDBJ databases">
        <authorList>
            <person name="Afonso C.L."/>
            <person name="Miller P.J."/>
            <person name="Scott M.A."/>
            <person name="Spackman E."/>
            <person name="Goraichik I."/>
            <person name="Dimitrov K.M."/>
            <person name="Suarez D.L."/>
            <person name="Swayne D.E."/>
        </authorList>
    </citation>
    <scope>NUCLEOTIDE SEQUENCE [LARGE SCALE GENOMIC DNA]</scope>
    <source>
        <strain evidence="1 2">N3/975</strain>
    </source>
</reference>